<reference evidence="7 8" key="2">
    <citation type="submission" date="2015-05" db="EMBL/GenBank/DDBJ databases">
        <authorList>
            <person name="Morales-Cruz A."/>
            <person name="Amrine K.C."/>
            <person name="Cantu D."/>
        </authorList>
    </citation>
    <scope>NUCLEOTIDE SEQUENCE [LARGE SCALE GENOMIC DNA]</scope>
    <source>
        <strain evidence="7">UCRPC4</strain>
    </source>
</reference>
<evidence type="ECO:0000256" key="5">
    <source>
        <dbReference type="ARBA" id="ARBA00023033"/>
    </source>
</evidence>
<evidence type="ECO:0000256" key="1">
    <source>
        <dbReference type="ARBA" id="ARBA00007992"/>
    </source>
</evidence>
<dbReference type="InterPro" id="IPR036188">
    <property type="entry name" value="FAD/NAD-bd_sf"/>
</dbReference>
<keyword evidence="2" id="KW-0285">Flavoprotein</keyword>
<evidence type="ECO:0000256" key="2">
    <source>
        <dbReference type="ARBA" id="ARBA00022630"/>
    </source>
</evidence>
<keyword evidence="8" id="KW-1185">Reference proteome</keyword>
<evidence type="ECO:0000313" key="7">
    <source>
        <dbReference type="EMBL" id="KKY23934.1"/>
    </source>
</evidence>
<keyword evidence="5" id="KW-0503">Monooxygenase</keyword>
<keyword evidence="3" id="KW-0274">FAD</keyword>
<dbReference type="SUPFAM" id="SSF51905">
    <property type="entry name" value="FAD/NAD(P)-binding domain"/>
    <property type="match status" value="1"/>
</dbReference>
<accession>A0A0G2ENQ0</accession>
<dbReference type="GO" id="GO:0071949">
    <property type="term" value="F:FAD binding"/>
    <property type="evidence" value="ECO:0007669"/>
    <property type="project" value="InterPro"/>
</dbReference>
<dbReference type="Proteomes" id="UP000053317">
    <property type="component" value="Unassembled WGS sequence"/>
</dbReference>
<comment type="similarity">
    <text evidence="1">Belongs to the paxM FAD-dependent monooxygenase family.</text>
</comment>
<dbReference type="EMBL" id="LCWF01000064">
    <property type="protein sequence ID" value="KKY23934.1"/>
    <property type="molecule type" value="Genomic_DNA"/>
</dbReference>
<evidence type="ECO:0000256" key="3">
    <source>
        <dbReference type="ARBA" id="ARBA00022827"/>
    </source>
</evidence>
<evidence type="ECO:0000256" key="4">
    <source>
        <dbReference type="ARBA" id="ARBA00023002"/>
    </source>
</evidence>
<feature type="domain" description="FAD-binding" evidence="6">
    <location>
        <begin position="6"/>
        <end position="369"/>
    </location>
</feature>
<sequence>MADSRLKVVIAGAGIAGLATAIALRQHPRIDVEIYEQATELREIGASIALSPNGLRTLDKLGIDNALDDEVAFRGPSGLPMIFRHWKTDEIVSVDRFTDVPVHRHQTARFHRAHLHQSLLQHVPGELVHLKKKIMGAQVDADGVTAYFADGTEARGDILIGADGIKSKTRKAFVPDHELQWTGSTFMRSTFDASLVSHIPDLPPDSTHWWGVSHGFFASRLGHGQYTVVGRCDPADVNDVHATDPKDVGWNDEGNVELLRAIYKDWSPVVRALSEATPYVRLFPNYAGAPLKTWVFGSRVTLVGDAAHTHGGAHAAGGSLALDDAYALFLSISHVFPASSTSKLSGPAIRQALTLYEETRKPHTERLLKTVHASRRATAPQNDEELRHKMLSRADTAWLSEHDVEIAFAKVLEAHGNQTLSDKDVLEARL</sequence>
<gene>
    <name evidence="7" type="ORF">UCRPC4_g02747</name>
</gene>
<organism evidence="7 8">
    <name type="scientific">Phaeomoniella chlamydospora</name>
    <name type="common">Phaeoacremonium chlamydosporum</name>
    <dbReference type="NCBI Taxonomy" id="158046"/>
    <lineage>
        <taxon>Eukaryota</taxon>
        <taxon>Fungi</taxon>
        <taxon>Dikarya</taxon>
        <taxon>Ascomycota</taxon>
        <taxon>Pezizomycotina</taxon>
        <taxon>Eurotiomycetes</taxon>
        <taxon>Chaetothyriomycetidae</taxon>
        <taxon>Phaeomoniellales</taxon>
        <taxon>Phaeomoniellaceae</taxon>
        <taxon>Phaeomoniella</taxon>
    </lineage>
</organism>
<dbReference type="PANTHER" id="PTHR13789:SF309">
    <property type="entry name" value="PUTATIVE (AFU_ORTHOLOGUE AFUA_6G14510)-RELATED"/>
    <property type="match status" value="1"/>
</dbReference>
<reference evidence="7 8" key="1">
    <citation type="submission" date="2015-05" db="EMBL/GenBank/DDBJ databases">
        <title>Distinctive expansion of gene families associated with plant cell wall degradation and secondary metabolism in the genomes of grapevine trunk pathogens.</title>
        <authorList>
            <person name="Lawrence D.P."/>
            <person name="Travadon R."/>
            <person name="Rolshausen P.E."/>
            <person name="Baumgartner K."/>
        </authorList>
    </citation>
    <scope>NUCLEOTIDE SEQUENCE [LARGE SCALE GENOMIC DNA]</scope>
    <source>
        <strain evidence="7">UCRPC4</strain>
    </source>
</reference>
<dbReference type="Pfam" id="PF01494">
    <property type="entry name" value="FAD_binding_3"/>
    <property type="match status" value="1"/>
</dbReference>
<keyword evidence="4" id="KW-0560">Oxidoreductase</keyword>
<dbReference type="PANTHER" id="PTHR13789">
    <property type="entry name" value="MONOOXYGENASE"/>
    <property type="match status" value="1"/>
</dbReference>
<comment type="caution">
    <text evidence="7">The sequence shown here is derived from an EMBL/GenBank/DDBJ whole genome shotgun (WGS) entry which is preliminary data.</text>
</comment>
<protein>
    <submittedName>
        <fullName evidence="7">Putative salicylate variant</fullName>
    </submittedName>
</protein>
<dbReference type="AlphaFoldDB" id="A0A0G2ENQ0"/>
<dbReference type="GO" id="GO:0004497">
    <property type="term" value="F:monooxygenase activity"/>
    <property type="evidence" value="ECO:0007669"/>
    <property type="project" value="UniProtKB-KW"/>
</dbReference>
<name>A0A0G2ENQ0_PHACM</name>
<dbReference type="PRINTS" id="PR00420">
    <property type="entry name" value="RNGMNOXGNASE"/>
</dbReference>
<dbReference type="OrthoDB" id="16820at2759"/>
<evidence type="ECO:0000313" key="8">
    <source>
        <dbReference type="Proteomes" id="UP000053317"/>
    </source>
</evidence>
<dbReference type="InterPro" id="IPR050493">
    <property type="entry name" value="FAD-dep_Monooxygenase_BioMet"/>
</dbReference>
<proteinExistence type="inferred from homology"/>
<dbReference type="Gene3D" id="3.50.50.60">
    <property type="entry name" value="FAD/NAD(P)-binding domain"/>
    <property type="match status" value="1"/>
</dbReference>
<evidence type="ECO:0000259" key="6">
    <source>
        <dbReference type="Pfam" id="PF01494"/>
    </source>
</evidence>
<dbReference type="InterPro" id="IPR002938">
    <property type="entry name" value="FAD-bd"/>
</dbReference>